<reference evidence="2 3" key="1">
    <citation type="submission" date="2017-10" db="EMBL/GenBank/DDBJ databases">
        <title>Novel microbial diversity and functional potential in the marine mammal oral microbiome.</title>
        <authorList>
            <person name="Dudek N.K."/>
            <person name="Sun C.L."/>
            <person name="Burstein D."/>
            <person name="Kantor R.S."/>
            <person name="Aliaga Goltsman D.S."/>
            <person name="Bik E.M."/>
            <person name="Thomas B.C."/>
            <person name="Banfield J.F."/>
            <person name="Relman D.A."/>
        </authorList>
    </citation>
    <scope>NUCLEOTIDE SEQUENCE [LARGE SCALE GENOMIC DNA]</scope>
    <source>
        <strain evidence="2">DOLJORAL78_50_517</strain>
    </source>
</reference>
<gene>
    <name evidence="2" type="ORF">CSA09_00170</name>
</gene>
<proteinExistence type="predicted"/>
<dbReference type="PANTHER" id="PTHR46564">
    <property type="entry name" value="TRANSPOSASE"/>
    <property type="match status" value="1"/>
</dbReference>
<dbReference type="PANTHER" id="PTHR46564:SF1">
    <property type="entry name" value="TRANSPOSASE"/>
    <property type="match status" value="1"/>
</dbReference>
<feature type="domain" description="Tc1-like transposase DDE" evidence="1">
    <location>
        <begin position="8"/>
        <end position="64"/>
    </location>
</feature>
<dbReference type="InterPro" id="IPR038717">
    <property type="entry name" value="Tc1-like_DDE_dom"/>
</dbReference>
<accession>A0A2G6PHR6</accession>
<evidence type="ECO:0000313" key="3">
    <source>
        <dbReference type="Proteomes" id="UP000229278"/>
    </source>
</evidence>
<evidence type="ECO:0000259" key="1">
    <source>
        <dbReference type="Pfam" id="PF13358"/>
    </source>
</evidence>
<protein>
    <recommendedName>
        <fullName evidence="1">Tc1-like transposase DDE domain-containing protein</fullName>
    </recommendedName>
</protein>
<dbReference type="EMBL" id="PDTV01000002">
    <property type="protein sequence ID" value="PIE83699.1"/>
    <property type="molecule type" value="Genomic_DNA"/>
</dbReference>
<sequence length="70" mass="8122">MPGILISQSPQHVVILDTAVFHKSTKTHQLIKDRGARLLFLLPCYPDFNPIEGDFATLKKRREYSPWVTW</sequence>
<dbReference type="InterPro" id="IPR036397">
    <property type="entry name" value="RNaseH_sf"/>
</dbReference>
<evidence type="ECO:0000313" key="2">
    <source>
        <dbReference type="EMBL" id="PIE83699.1"/>
    </source>
</evidence>
<dbReference type="Proteomes" id="UP000229278">
    <property type="component" value="Unassembled WGS sequence"/>
</dbReference>
<name>A0A2G6PHR6_9GAMM</name>
<dbReference type="Pfam" id="PF13358">
    <property type="entry name" value="DDE_3"/>
    <property type="match status" value="1"/>
</dbReference>
<organism evidence="2 3">
    <name type="scientific">Candidatus Contendibacter odensensis</name>
    <dbReference type="NCBI Taxonomy" id="1400860"/>
    <lineage>
        <taxon>Bacteria</taxon>
        <taxon>Pseudomonadati</taxon>
        <taxon>Pseudomonadota</taxon>
        <taxon>Gammaproteobacteria</taxon>
        <taxon>Candidatus Competibacteraceae</taxon>
        <taxon>Candidatus Contendibacter</taxon>
    </lineage>
</organism>
<dbReference type="GO" id="GO:0003676">
    <property type="term" value="F:nucleic acid binding"/>
    <property type="evidence" value="ECO:0007669"/>
    <property type="project" value="InterPro"/>
</dbReference>
<dbReference type="AlphaFoldDB" id="A0A2G6PHR6"/>
<comment type="caution">
    <text evidence="2">The sequence shown here is derived from an EMBL/GenBank/DDBJ whole genome shotgun (WGS) entry which is preliminary data.</text>
</comment>
<dbReference type="Gene3D" id="3.30.420.10">
    <property type="entry name" value="Ribonuclease H-like superfamily/Ribonuclease H"/>
    <property type="match status" value="1"/>
</dbReference>